<feature type="chain" id="PRO_5032545035" evidence="1">
    <location>
        <begin position="24"/>
        <end position="433"/>
    </location>
</feature>
<keyword evidence="1" id="KW-0732">Signal</keyword>
<dbReference type="InterPro" id="IPR051923">
    <property type="entry name" value="Glycosyl_Hydrolase_39"/>
</dbReference>
<dbReference type="EMBL" id="JACIET010000004">
    <property type="protein sequence ID" value="MBB4014854.1"/>
    <property type="molecule type" value="Genomic_DNA"/>
</dbReference>
<dbReference type="AlphaFoldDB" id="A0A840BQ94"/>
<dbReference type="PANTHER" id="PTHR12631:SF10">
    <property type="entry name" value="BETA-XYLOSIDASE-LIKE PROTEIN-RELATED"/>
    <property type="match status" value="1"/>
</dbReference>
<dbReference type="Gene3D" id="3.20.20.80">
    <property type="entry name" value="Glycosidases"/>
    <property type="match status" value="1"/>
</dbReference>
<dbReference type="PANTHER" id="PTHR12631">
    <property type="entry name" value="ALPHA-L-IDURONIDASE"/>
    <property type="match status" value="1"/>
</dbReference>
<feature type="signal peptide" evidence="1">
    <location>
        <begin position="1"/>
        <end position="23"/>
    </location>
</feature>
<dbReference type="RefSeq" id="WP_183638239.1">
    <property type="nucleotide sequence ID" value="NZ_BAABLE010000024.1"/>
</dbReference>
<protein>
    <submittedName>
        <fullName evidence="2">Uncharacterized protein</fullName>
    </submittedName>
</protein>
<sequence length="433" mass="46948">MSAPRKFHRLVAFAAALPLCVLAAPVAIHIAPDTPLMAVNRDVTAGYNFGNWMQMAEYGEEMGREAPPAALRFPGGNVGDETDLSEHSLNTLVSLLGLLKQPHPIPLMVQTRVFQAKPSEAPAANRPEDAAAAVRMAQARGLRVKYWEIGNEPDLFAVTRGDPSWTAERYCDVFRAQAAAIRAVDPAARIAGPAVSGAVPAATTFAERFVHECGDVVDLLTWHIYPTEGNGRTDDALATVRNADSELRYYRELWADPARNPRGHTRKIGFGVTEFGLSWRTDRPTFLSDMPGALWAVETALRLAKGGAEVAHYFAYQGVVNHGLLDTAGAPRPTFYGFRMLNALRGEFVATRSADAQVWAHAAREGETLRVLILNSAEAPRDIAVDAGGWSVLDGRQFVADTVDQEAPPASMAPGPVLHLAPHSMSLLTFKRP</sequence>
<dbReference type="Proteomes" id="UP000561045">
    <property type="component" value="Unassembled WGS sequence"/>
</dbReference>
<evidence type="ECO:0000256" key="1">
    <source>
        <dbReference type="SAM" id="SignalP"/>
    </source>
</evidence>
<dbReference type="GO" id="GO:0004553">
    <property type="term" value="F:hydrolase activity, hydrolyzing O-glycosyl compounds"/>
    <property type="evidence" value="ECO:0007669"/>
    <property type="project" value="TreeGrafter"/>
</dbReference>
<name>A0A840BQ94_9RHOO</name>
<gene>
    <name evidence="2" type="ORF">GGR36_004211</name>
</gene>
<accession>A0A840BQ94</accession>
<reference evidence="2 3" key="1">
    <citation type="submission" date="2020-08" db="EMBL/GenBank/DDBJ databases">
        <title>Genomic Encyclopedia of Type Strains, Phase IV (KMG-IV): sequencing the most valuable type-strain genomes for metagenomic binning, comparative biology and taxonomic classification.</title>
        <authorList>
            <person name="Goeker M."/>
        </authorList>
    </citation>
    <scope>NUCLEOTIDE SEQUENCE [LARGE SCALE GENOMIC DNA]</scope>
    <source>
        <strain evidence="2 3">DSM 106739</strain>
    </source>
</reference>
<dbReference type="SUPFAM" id="SSF51445">
    <property type="entry name" value="(Trans)glycosidases"/>
    <property type="match status" value="1"/>
</dbReference>
<comment type="caution">
    <text evidence="2">The sequence shown here is derived from an EMBL/GenBank/DDBJ whole genome shotgun (WGS) entry which is preliminary data.</text>
</comment>
<dbReference type="InterPro" id="IPR017853">
    <property type="entry name" value="GH"/>
</dbReference>
<keyword evidence="3" id="KW-1185">Reference proteome</keyword>
<evidence type="ECO:0000313" key="2">
    <source>
        <dbReference type="EMBL" id="MBB4014854.1"/>
    </source>
</evidence>
<evidence type="ECO:0000313" key="3">
    <source>
        <dbReference type="Proteomes" id="UP000561045"/>
    </source>
</evidence>
<organism evidence="2 3">
    <name type="scientific">Niveibacterium umoris</name>
    <dbReference type="NCBI Taxonomy" id="1193620"/>
    <lineage>
        <taxon>Bacteria</taxon>
        <taxon>Pseudomonadati</taxon>
        <taxon>Pseudomonadota</taxon>
        <taxon>Betaproteobacteria</taxon>
        <taxon>Rhodocyclales</taxon>
        <taxon>Rhodocyclaceae</taxon>
        <taxon>Niveibacterium</taxon>
    </lineage>
</organism>
<proteinExistence type="predicted"/>